<evidence type="ECO:0000313" key="4">
    <source>
        <dbReference type="Proteomes" id="UP001501427"/>
    </source>
</evidence>
<dbReference type="RefSeq" id="WP_184883413.1">
    <property type="nucleotide sequence ID" value="NZ_BAAAHD010000025.1"/>
</dbReference>
<evidence type="ECO:0000313" key="2">
    <source>
        <dbReference type="EMBL" id="MBB4774646.1"/>
    </source>
</evidence>
<reference evidence="1" key="4">
    <citation type="submission" date="2023-12" db="EMBL/GenBank/DDBJ databases">
        <authorList>
            <person name="Sun Q."/>
            <person name="Inoue M."/>
        </authorList>
    </citation>
    <scope>NUCLEOTIDE SEQUENCE</scope>
    <source>
        <strain evidence="1">JCM 10667</strain>
    </source>
</reference>
<reference evidence="4" key="2">
    <citation type="journal article" date="2019" name="Int. J. Syst. Evol. Microbiol.">
        <title>The Global Catalogue of Microorganisms (GCM) 10K type strain sequencing project: providing services to taxonomists for standard genome sequencing and annotation.</title>
        <authorList>
            <consortium name="The Broad Institute Genomics Platform"/>
            <consortium name="The Broad Institute Genome Sequencing Center for Infectious Disease"/>
            <person name="Wu L."/>
            <person name="Ma J."/>
        </authorList>
    </citation>
    <scope>NUCLEOTIDE SEQUENCE [LARGE SCALE GENOMIC DNA]</scope>
    <source>
        <strain evidence="4">JCM 10667</strain>
    </source>
</reference>
<sequence>MNVLFVALGASRRPAVIRESARVVAERGDAAVLIRGASAWTGDPLPDGVDAIELPALERRYRPAAIRLLLYRIPRLLLHVLLPGPLRGIGDRVDAGYRRRVANRVDDRLARRYRRDRAAVRRRVIERELRTRSVGLVVVADPQSLVTVAELADVIAGAGARPAYSIASAAGRPPAGRTRG</sequence>
<evidence type="ECO:0000313" key="1">
    <source>
        <dbReference type="EMBL" id="GAA0564887.1"/>
    </source>
</evidence>
<dbReference type="AlphaFoldDB" id="A0A7W7ICT9"/>
<dbReference type="Proteomes" id="UP000549343">
    <property type="component" value="Unassembled WGS sequence"/>
</dbReference>
<reference evidence="2 3" key="3">
    <citation type="submission" date="2020-08" db="EMBL/GenBank/DDBJ databases">
        <title>Sequencing the genomes of 1000 actinobacteria strains.</title>
        <authorList>
            <person name="Klenk H.-P."/>
        </authorList>
    </citation>
    <scope>NUCLEOTIDE SEQUENCE [LARGE SCALE GENOMIC DNA]</scope>
    <source>
        <strain evidence="2 3">DSM 44772</strain>
    </source>
</reference>
<protein>
    <submittedName>
        <fullName evidence="2">Uncharacterized protein</fullName>
    </submittedName>
</protein>
<dbReference type="Proteomes" id="UP001501427">
    <property type="component" value="Unassembled WGS sequence"/>
</dbReference>
<comment type="caution">
    <text evidence="2">The sequence shown here is derived from an EMBL/GenBank/DDBJ whole genome shotgun (WGS) entry which is preliminary data.</text>
</comment>
<dbReference type="EMBL" id="BAAAHD010000025">
    <property type="protein sequence ID" value="GAA0564887.1"/>
    <property type="molecule type" value="Genomic_DNA"/>
</dbReference>
<name>A0A7W7ICT9_9ACTN</name>
<reference evidence="1" key="1">
    <citation type="journal article" date="2014" name="Int. J. Syst. Evol. Microbiol.">
        <title>Complete genome of a new Firmicutes species belonging to the dominant human colonic microbiota ('Ruminococcus bicirculans') reveals two chromosomes and a selective capacity to utilize plant glucans.</title>
        <authorList>
            <consortium name="NISC Comparative Sequencing Program"/>
            <person name="Wegmann U."/>
            <person name="Louis P."/>
            <person name="Goesmann A."/>
            <person name="Henrissat B."/>
            <person name="Duncan S.H."/>
            <person name="Flint H.J."/>
        </authorList>
    </citation>
    <scope>NUCLEOTIDE SEQUENCE</scope>
    <source>
        <strain evidence="1">JCM 10667</strain>
    </source>
</reference>
<dbReference type="EMBL" id="JACHMV010000001">
    <property type="protein sequence ID" value="MBB4774646.1"/>
    <property type="molecule type" value="Genomic_DNA"/>
</dbReference>
<keyword evidence="4" id="KW-1185">Reference proteome</keyword>
<organism evidence="2 3">
    <name type="scientific">Actinomadura livida</name>
    <dbReference type="NCBI Taxonomy" id="79909"/>
    <lineage>
        <taxon>Bacteria</taxon>
        <taxon>Bacillati</taxon>
        <taxon>Actinomycetota</taxon>
        <taxon>Actinomycetes</taxon>
        <taxon>Streptosporangiales</taxon>
        <taxon>Thermomonosporaceae</taxon>
        <taxon>Actinomadura</taxon>
    </lineage>
</organism>
<accession>A0A7W7ICT9</accession>
<gene>
    <name evidence="2" type="ORF">F4557_003064</name>
    <name evidence="1" type="ORF">GCM10009546_28850</name>
</gene>
<proteinExistence type="predicted"/>
<evidence type="ECO:0000313" key="3">
    <source>
        <dbReference type="Proteomes" id="UP000549343"/>
    </source>
</evidence>